<evidence type="ECO:0000313" key="3">
    <source>
        <dbReference type="Proteomes" id="UP000216797"/>
    </source>
</evidence>
<feature type="signal peptide" evidence="1">
    <location>
        <begin position="1"/>
        <end position="21"/>
    </location>
</feature>
<gene>
    <name evidence="2" type="ORF">AKL21_12430</name>
</gene>
<keyword evidence="1" id="KW-0732">Signal</keyword>
<evidence type="ECO:0000256" key="1">
    <source>
        <dbReference type="SAM" id="SignalP"/>
    </source>
</evidence>
<dbReference type="PROSITE" id="PS51257">
    <property type="entry name" value="PROKAR_LIPOPROTEIN"/>
    <property type="match status" value="1"/>
</dbReference>
<feature type="chain" id="PRO_5038995172" description="Lipoprotein" evidence="1">
    <location>
        <begin position="22"/>
        <end position="147"/>
    </location>
</feature>
<dbReference type="RefSeq" id="WP_010744368.1">
    <property type="nucleotide sequence ID" value="NZ_LHUG01000017.1"/>
</dbReference>
<proteinExistence type="predicted"/>
<comment type="caution">
    <text evidence="2">The sequence shown here is derived from an EMBL/GenBank/DDBJ whole genome shotgun (WGS) entry which is preliminary data.</text>
</comment>
<protein>
    <recommendedName>
        <fullName evidence="4">Lipoprotein</fullName>
    </recommendedName>
</protein>
<sequence>MKKKRTAVLLGLSLIFLVLLGACNKNELDTVKSDEIDKIEVTIANEKSTNEQERTATVNDLQEQERIITDLNAVISNEKLNVIDTNKVTPNRHYTIEMYKDNKVIKKYTISKNTLTEGIDSDKKYDVPKKDTDKLNNLKNHLDKIAK</sequence>
<accession>A0A267HNJ3</accession>
<dbReference type="AlphaFoldDB" id="A0A267HNJ3"/>
<keyword evidence="3" id="KW-1185">Reference proteome</keyword>
<dbReference type="EMBL" id="LHUG01000017">
    <property type="protein sequence ID" value="PAA99841.1"/>
    <property type="molecule type" value="Genomic_DNA"/>
</dbReference>
<evidence type="ECO:0000313" key="2">
    <source>
        <dbReference type="EMBL" id="PAA99841.1"/>
    </source>
</evidence>
<organism evidence="2 3">
    <name type="scientific">Enterococcus canintestini</name>
    <dbReference type="NCBI Taxonomy" id="317010"/>
    <lineage>
        <taxon>Bacteria</taxon>
        <taxon>Bacillati</taxon>
        <taxon>Bacillota</taxon>
        <taxon>Bacilli</taxon>
        <taxon>Lactobacillales</taxon>
        <taxon>Enterococcaceae</taxon>
        <taxon>Enterococcus</taxon>
    </lineage>
</organism>
<dbReference type="Proteomes" id="UP000216797">
    <property type="component" value="Unassembled WGS sequence"/>
</dbReference>
<evidence type="ECO:0008006" key="4">
    <source>
        <dbReference type="Google" id="ProtNLM"/>
    </source>
</evidence>
<name>A0A267HNJ3_9ENTE</name>
<reference evidence="2 3" key="1">
    <citation type="submission" date="2015-08" db="EMBL/GenBank/DDBJ databases">
        <title>Enterococcus genome sequence.</title>
        <authorList>
            <person name="Acedo J.Z."/>
            <person name="Vederas J.C."/>
        </authorList>
    </citation>
    <scope>NUCLEOTIDE SEQUENCE [LARGE SCALE GENOMIC DNA]</scope>
    <source>
        <strain evidence="2 3">49</strain>
    </source>
</reference>